<dbReference type="Pfam" id="PF02771">
    <property type="entry name" value="Acyl-CoA_dh_N"/>
    <property type="match status" value="1"/>
</dbReference>
<evidence type="ECO:0000256" key="1">
    <source>
        <dbReference type="ARBA" id="ARBA00001974"/>
    </source>
</evidence>
<dbReference type="Pfam" id="PF02770">
    <property type="entry name" value="Acyl-CoA_dh_M"/>
    <property type="match status" value="1"/>
</dbReference>
<keyword evidence="4 5" id="KW-0274">FAD</keyword>
<evidence type="ECO:0000256" key="3">
    <source>
        <dbReference type="ARBA" id="ARBA00022630"/>
    </source>
</evidence>
<reference evidence="10" key="1">
    <citation type="journal article" date="2022" name="Microorganisms">
        <title>Beyond the ABCs#Discovery of Three New Plasmid Types in Rhodobacterales (RepQ, RepY, RepW).</title>
        <authorList>
            <person name="Freese H.M."/>
            <person name="Ringel V."/>
            <person name="Overmann J."/>
            <person name="Petersen J."/>
        </authorList>
    </citation>
    <scope>NUCLEOTIDE SEQUENCE [LARGE SCALE GENOMIC DNA]</scope>
    <source>
        <strain evidence="10">DSM 109990</strain>
    </source>
</reference>
<proteinExistence type="inferred from homology"/>
<accession>A0ABY3ZJ40</accession>
<organism evidence="9 10">
    <name type="scientific">Sulfitobacter dubius</name>
    <dbReference type="NCBI Taxonomy" id="218673"/>
    <lineage>
        <taxon>Bacteria</taxon>
        <taxon>Pseudomonadati</taxon>
        <taxon>Pseudomonadota</taxon>
        <taxon>Alphaproteobacteria</taxon>
        <taxon>Rhodobacterales</taxon>
        <taxon>Roseobacteraceae</taxon>
        <taxon>Sulfitobacter</taxon>
    </lineage>
</organism>
<dbReference type="PANTHER" id="PTHR43884">
    <property type="entry name" value="ACYL-COA DEHYDROGENASE"/>
    <property type="match status" value="1"/>
</dbReference>
<evidence type="ECO:0000259" key="8">
    <source>
        <dbReference type="Pfam" id="PF02771"/>
    </source>
</evidence>
<dbReference type="GO" id="GO:0016491">
    <property type="term" value="F:oxidoreductase activity"/>
    <property type="evidence" value="ECO:0007669"/>
    <property type="project" value="UniProtKB-KW"/>
</dbReference>
<dbReference type="SUPFAM" id="SSF56645">
    <property type="entry name" value="Acyl-CoA dehydrogenase NM domain-like"/>
    <property type="match status" value="1"/>
</dbReference>
<dbReference type="Gene3D" id="1.10.540.10">
    <property type="entry name" value="Acyl-CoA dehydrogenase/oxidase, N-terminal domain"/>
    <property type="match status" value="1"/>
</dbReference>
<keyword evidence="10" id="KW-1185">Reference proteome</keyword>
<evidence type="ECO:0000313" key="10">
    <source>
        <dbReference type="Proteomes" id="UP000831019"/>
    </source>
</evidence>
<feature type="domain" description="Acyl-CoA dehydrogenase/oxidase N-terminal" evidence="8">
    <location>
        <begin position="3"/>
        <end position="109"/>
    </location>
</feature>
<gene>
    <name evidence="9" type="primary">acd</name>
    <name evidence="9" type="ORF">DSM109990_01359</name>
</gene>
<dbReference type="InterPro" id="IPR037069">
    <property type="entry name" value="AcylCoA_DH/ox_N_sf"/>
</dbReference>
<dbReference type="InterPro" id="IPR046373">
    <property type="entry name" value="Acyl-CoA_Oxase/DH_mid-dom_sf"/>
</dbReference>
<dbReference type="InterPro" id="IPR036250">
    <property type="entry name" value="AcylCo_DH-like_C"/>
</dbReference>
<protein>
    <submittedName>
        <fullName evidence="9">Glutaryl-CoA dehydrogenase</fullName>
        <ecNumber evidence="9">1.3.99.32</ecNumber>
    </submittedName>
</protein>
<evidence type="ECO:0000256" key="5">
    <source>
        <dbReference type="RuleBase" id="RU362125"/>
    </source>
</evidence>
<name>A0ABY3ZJ40_9RHOB</name>
<dbReference type="CDD" id="cd00567">
    <property type="entry name" value="ACAD"/>
    <property type="match status" value="1"/>
</dbReference>
<dbReference type="InterPro" id="IPR009100">
    <property type="entry name" value="AcylCoA_DH/oxidase_NM_dom_sf"/>
</dbReference>
<evidence type="ECO:0000313" key="9">
    <source>
        <dbReference type="EMBL" id="UOA14553.1"/>
    </source>
</evidence>
<dbReference type="Proteomes" id="UP000831019">
    <property type="component" value="Chromosome"/>
</dbReference>
<dbReference type="InterPro" id="IPR013786">
    <property type="entry name" value="AcylCoA_DH/ox_N"/>
</dbReference>
<keyword evidence="3 5" id="KW-0285">Flavoprotein</keyword>
<evidence type="ECO:0000256" key="2">
    <source>
        <dbReference type="ARBA" id="ARBA00009347"/>
    </source>
</evidence>
<dbReference type="RefSeq" id="WP_243262897.1">
    <property type="nucleotide sequence ID" value="NZ_CP085144.1"/>
</dbReference>
<comment type="similarity">
    <text evidence="2 5">Belongs to the acyl-CoA dehydrogenase family.</text>
</comment>
<evidence type="ECO:0000256" key="4">
    <source>
        <dbReference type="ARBA" id="ARBA00022827"/>
    </source>
</evidence>
<sequence length="374" mass="39107">MSRAFLDKVTHFAKGRVAPEAAAWSIGAAPEPALYQEAAALGLLGMELPKARGGQGVDFATRVAACEIMAGADFGFAMSLVNTHNIALRLCEEGQVAAVEQPLAALLSGQMHACTALTEPGTGSDFAAIRTTARQVDGGWLLDGEKSWIINGRQAGLAVVYAQCAEIGDSSGIGAFVVDLTVPGVTRYAIDSAFAQTSLGTGGFHLDGVKLPQEAMISAPGTAFKAILQEINAARTYVAAMCDGMLQAALDSAAAYGAQRLSFGKPLNQIPRWHAEFDAAERALTQARDVTRHAVAQVSQGADAQLAAAEAKIGSVTCAQTHLPRLLQLMGAEGLRPEHPFTRHIAAAQIAGFTDGATNILKDRVARLTARKET</sequence>
<keyword evidence="5 9" id="KW-0560">Oxidoreductase</keyword>
<feature type="domain" description="Acyl-CoA oxidase/dehydrogenase middle" evidence="7">
    <location>
        <begin position="114"/>
        <end position="209"/>
    </location>
</feature>
<dbReference type="EC" id="1.3.99.32" evidence="9"/>
<evidence type="ECO:0000259" key="6">
    <source>
        <dbReference type="Pfam" id="PF00441"/>
    </source>
</evidence>
<dbReference type="Gene3D" id="1.20.140.10">
    <property type="entry name" value="Butyryl-CoA Dehydrogenase, subunit A, domain 3"/>
    <property type="match status" value="1"/>
</dbReference>
<evidence type="ECO:0000259" key="7">
    <source>
        <dbReference type="Pfam" id="PF02770"/>
    </source>
</evidence>
<feature type="domain" description="Acyl-CoA dehydrogenase/oxidase C-terminal" evidence="6">
    <location>
        <begin position="224"/>
        <end position="367"/>
    </location>
</feature>
<dbReference type="SUPFAM" id="SSF47203">
    <property type="entry name" value="Acyl-CoA dehydrogenase C-terminal domain-like"/>
    <property type="match status" value="1"/>
</dbReference>
<dbReference type="Pfam" id="PF00441">
    <property type="entry name" value="Acyl-CoA_dh_1"/>
    <property type="match status" value="1"/>
</dbReference>
<comment type="cofactor">
    <cofactor evidence="1 5">
        <name>FAD</name>
        <dbReference type="ChEBI" id="CHEBI:57692"/>
    </cofactor>
</comment>
<dbReference type="PANTHER" id="PTHR43884:SF12">
    <property type="entry name" value="ISOVALERYL-COA DEHYDROGENASE, MITOCHONDRIAL-RELATED"/>
    <property type="match status" value="1"/>
</dbReference>
<dbReference type="EMBL" id="CP085144">
    <property type="protein sequence ID" value="UOA14553.1"/>
    <property type="molecule type" value="Genomic_DNA"/>
</dbReference>
<dbReference type="InterPro" id="IPR009075">
    <property type="entry name" value="AcylCo_DH/oxidase_C"/>
</dbReference>
<dbReference type="InterPro" id="IPR006091">
    <property type="entry name" value="Acyl-CoA_Oxase/DH_mid-dom"/>
</dbReference>
<dbReference type="Gene3D" id="2.40.110.10">
    <property type="entry name" value="Butyryl-CoA Dehydrogenase, subunit A, domain 2"/>
    <property type="match status" value="1"/>
</dbReference>